<keyword evidence="4" id="KW-1185">Reference proteome</keyword>
<name>A0A923RFQ3_9BACI</name>
<dbReference type="PANTHER" id="PTHR46558:SF11">
    <property type="entry name" value="HTH-TYPE TRANSCRIPTIONAL REGULATOR XRE"/>
    <property type="match status" value="1"/>
</dbReference>
<dbReference type="InterPro" id="IPR029068">
    <property type="entry name" value="Glyas_Bleomycin-R_OHBP_Dase"/>
</dbReference>
<dbReference type="PROSITE" id="PS50943">
    <property type="entry name" value="HTH_CROC1"/>
    <property type="match status" value="1"/>
</dbReference>
<reference evidence="3" key="1">
    <citation type="submission" date="2020-08" db="EMBL/GenBank/DDBJ databases">
        <title>Genome public.</title>
        <authorList>
            <person name="Liu C."/>
            <person name="Sun Q."/>
        </authorList>
    </citation>
    <scope>NUCLEOTIDE SEQUENCE</scope>
    <source>
        <strain evidence="3">BX22</strain>
    </source>
</reference>
<feature type="domain" description="HTH cro/C1-type" evidence="2">
    <location>
        <begin position="12"/>
        <end position="63"/>
    </location>
</feature>
<proteinExistence type="predicted"/>
<dbReference type="SUPFAM" id="SSF49899">
    <property type="entry name" value="Concanavalin A-like lectins/glucanases"/>
    <property type="match status" value="1"/>
</dbReference>
<evidence type="ECO:0000313" key="4">
    <source>
        <dbReference type="Proteomes" id="UP000637359"/>
    </source>
</evidence>
<dbReference type="SUPFAM" id="SSF47413">
    <property type="entry name" value="lambda repressor-like DNA-binding domains"/>
    <property type="match status" value="1"/>
</dbReference>
<organism evidence="3 4">
    <name type="scientific">Ornithinibacillus hominis</name>
    <dbReference type="NCBI Taxonomy" id="2763055"/>
    <lineage>
        <taxon>Bacteria</taxon>
        <taxon>Bacillati</taxon>
        <taxon>Bacillota</taxon>
        <taxon>Bacilli</taxon>
        <taxon>Bacillales</taxon>
        <taxon>Bacillaceae</taxon>
        <taxon>Ornithinibacillus</taxon>
    </lineage>
</organism>
<sequence length="415" mass="48318">MSSELSHNISWLRKKCGLTQEQLAKRLGVSNQAVSKWENGQSFPDMLLLPQLSDIFGVSIDTFFGRAERYIDLRKDLVLEYLFEGDVQDSSGNNRHGRLEGALFCKDRFGLEGRALYFDGEDDYVVINAPPALSEKEFSISLWCYYDAQTSFDGWHSAIISQDGQKQNRIFQLSTKDEYMTFHRFLLDPDLSMNKKIIKEYWYHVVITYKDQRFYKYVNGELVAEKEGQFTPHHHEPIYIGRKSTDEPYFFFHGRIDDIRIYNRTINNAEVNALFLEQGWKPGPLQQLEMAEERIPVLECVDAVRMILPRTELQKAVKWYKSLLNFKSLVEEDYFVILSLYKGPVLVIDGADGDLVEQNRYAPFVFKTKHEMEELHAQLASAGATNLLVRDEGFAIFLDFKDPFGQHWMIMSENR</sequence>
<dbReference type="InterPro" id="IPR013320">
    <property type="entry name" value="ConA-like_dom_sf"/>
</dbReference>
<dbReference type="SMART" id="SM00530">
    <property type="entry name" value="HTH_XRE"/>
    <property type="match status" value="1"/>
</dbReference>
<gene>
    <name evidence="3" type="ORF">H8S33_00095</name>
</gene>
<keyword evidence="1" id="KW-0238">DNA-binding</keyword>
<dbReference type="AlphaFoldDB" id="A0A923RFQ3"/>
<dbReference type="SUPFAM" id="SSF54593">
    <property type="entry name" value="Glyoxalase/Bleomycin resistance protein/Dihydroxybiphenyl dioxygenase"/>
    <property type="match status" value="1"/>
</dbReference>
<dbReference type="Pfam" id="PF13385">
    <property type="entry name" value="Laminin_G_3"/>
    <property type="match status" value="1"/>
</dbReference>
<dbReference type="Proteomes" id="UP000637359">
    <property type="component" value="Unassembled WGS sequence"/>
</dbReference>
<accession>A0A923RFQ3</accession>
<evidence type="ECO:0000256" key="1">
    <source>
        <dbReference type="ARBA" id="ARBA00023125"/>
    </source>
</evidence>
<dbReference type="InterPro" id="IPR001387">
    <property type="entry name" value="Cro/C1-type_HTH"/>
</dbReference>
<dbReference type="PANTHER" id="PTHR46558">
    <property type="entry name" value="TRACRIPTIONAL REGULATORY PROTEIN-RELATED-RELATED"/>
    <property type="match status" value="1"/>
</dbReference>
<comment type="caution">
    <text evidence="3">The sequence shown here is derived from an EMBL/GenBank/DDBJ whole genome shotgun (WGS) entry which is preliminary data.</text>
</comment>
<dbReference type="InterPro" id="IPR010982">
    <property type="entry name" value="Lambda_DNA-bd_dom_sf"/>
</dbReference>
<protein>
    <submittedName>
        <fullName evidence="3">Helix-turn-helix domain-containing protein</fullName>
    </submittedName>
</protein>
<dbReference type="GO" id="GO:0003677">
    <property type="term" value="F:DNA binding"/>
    <property type="evidence" value="ECO:0007669"/>
    <property type="project" value="UniProtKB-KW"/>
</dbReference>
<dbReference type="EMBL" id="JACOOL010000001">
    <property type="protein sequence ID" value="MBC5635213.1"/>
    <property type="molecule type" value="Genomic_DNA"/>
</dbReference>
<evidence type="ECO:0000259" key="2">
    <source>
        <dbReference type="PROSITE" id="PS50943"/>
    </source>
</evidence>
<dbReference type="Gene3D" id="3.10.180.10">
    <property type="entry name" value="2,3-Dihydroxybiphenyl 1,2-Dioxygenase, domain 1"/>
    <property type="match status" value="1"/>
</dbReference>
<evidence type="ECO:0000313" key="3">
    <source>
        <dbReference type="EMBL" id="MBC5635213.1"/>
    </source>
</evidence>
<dbReference type="Gene3D" id="1.10.260.40">
    <property type="entry name" value="lambda repressor-like DNA-binding domains"/>
    <property type="match status" value="1"/>
</dbReference>
<dbReference type="CDD" id="cd00093">
    <property type="entry name" value="HTH_XRE"/>
    <property type="match status" value="1"/>
</dbReference>
<dbReference type="Gene3D" id="2.60.120.200">
    <property type="match status" value="1"/>
</dbReference>
<dbReference type="Pfam" id="PF01381">
    <property type="entry name" value="HTH_3"/>
    <property type="match status" value="1"/>
</dbReference>